<evidence type="ECO:0000256" key="1">
    <source>
        <dbReference type="SAM" id="Phobius"/>
    </source>
</evidence>
<protein>
    <submittedName>
        <fullName evidence="2">ATP synthase F0 subunit 8</fullName>
    </submittedName>
</protein>
<gene>
    <name evidence="2" type="primary">atp8</name>
</gene>
<feature type="transmembrane region" description="Helical" evidence="1">
    <location>
        <begin position="6"/>
        <end position="31"/>
    </location>
</feature>
<evidence type="ECO:0000313" key="2">
    <source>
        <dbReference type="EMBL" id="ATD12219.1"/>
    </source>
</evidence>
<reference evidence="2" key="1">
    <citation type="journal article" date="2017" name="Zool. J. Linn. Soc.">
        <title>Insufficient power of mitogenomic data in resolving the auchenorrhynchan monophyly.</title>
        <authorList>
            <person name="Song N."/>
            <person name="Cai W."/>
            <person name="Li H."/>
        </authorList>
    </citation>
    <scope>NUCLEOTIDE SEQUENCE</scope>
</reference>
<dbReference type="EMBL" id="KX437736">
    <property type="protein sequence ID" value="ATD12219.1"/>
    <property type="molecule type" value="Genomic_DNA"/>
</dbReference>
<name>A0A343K1X8_9HEMI</name>
<keyword evidence="1" id="KW-0812">Transmembrane</keyword>
<accession>A0A343K1X8</accession>
<keyword evidence="1" id="KW-1133">Transmembrane helix</keyword>
<dbReference type="AlphaFoldDB" id="A0A343K1X8"/>
<proteinExistence type="predicted"/>
<sequence>MPQMAPMWWSFIMMFTIMMMMILMASTYFNFDNKIKLKFYQNKKEIKWMW</sequence>
<organism evidence="2">
    <name type="scientific">Dryadomorpha sp. EMHAU-2015-Zz060407</name>
    <dbReference type="NCBI Taxonomy" id="2037761"/>
    <lineage>
        <taxon>Eukaryota</taxon>
        <taxon>Metazoa</taxon>
        <taxon>Ecdysozoa</taxon>
        <taxon>Arthropoda</taxon>
        <taxon>Hexapoda</taxon>
        <taxon>Insecta</taxon>
        <taxon>Pterygota</taxon>
        <taxon>Neoptera</taxon>
        <taxon>Paraneoptera</taxon>
        <taxon>Hemiptera</taxon>
        <taxon>Auchenorrhyncha</taxon>
        <taxon>Membracoidea</taxon>
        <taxon>Cicadellidae</taxon>
        <taxon>Deltocephalinae</taxon>
        <taxon>Drabescini</taxon>
        <taxon>Dryadomorpha</taxon>
    </lineage>
</organism>
<geneLocation type="mitochondrion" evidence="2"/>
<keyword evidence="2" id="KW-0496">Mitochondrion</keyword>
<keyword evidence="1" id="KW-0472">Membrane</keyword>